<dbReference type="Gene3D" id="3.40.395.10">
    <property type="entry name" value="Adenoviral Proteinase, Chain A"/>
    <property type="match status" value="1"/>
</dbReference>
<evidence type="ECO:0000313" key="6">
    <source>
        <dbReference type="EMBL" id="KAH0455809.1"/>
    </source>
</evidence>
<keyword evidence="2" id="KW-0645">Protease</keyword>
<dbReference type="EMBL" id="JAGFBR010000014">
    <property type="protein sequence ID" value="KAH0455809.1"/>
    <property type="molecule type" value="Genomic_DNA"/>
</dbReference>
<organism evidence="6 7">
    <name type="scientific">Dendrobium chrysotoxum</name>
    <name type="common">Orchid</name>
    <dbReference type="NCBI Taxonomy" id="161865"/>
    <lineage>
        <taxon>Eukaryota</taxon>
        <taxon>Viridiplantae</taxon>
        <taxon>Streptophyta</taxon>
        <taxon>Embryophyta</taxon>
        <taxon>Tracheophyta</taxon>
        <taxon>Spermatophyta</taxon>
        <taxon>Magnoliopsida</taxon>
        <taxon>Liliopsida</taxon>
        <taxon>Asparagales</taxon>
        <taxon>Orchidaceae</taxon>
        <taxon>Epidendroideae</taxon>
        <taxon>Malaxideae</taxon>
        <taxon>Dendrobiinae</taxon>
        <taxon>Dendrobium</taxon>
    </lineage>
</organism>
<dbReference type="AlphaFoldDB" id="A0AAV7GJK6"/>
<feature type="region of interest" description="Disordered" evidence="4">
    <location>
        <begin position="178"/>
        <end position="239"/>
    </location>
</feature>
<gene>
    <name evidence="6" type="ORF">IEQ34_015841</name>
</gene>
<feature type="domain" description="Ubiquitin-like protease family profile" evidence="5">
    <location>
        <begin position="322"/>
        <end position="380"/>
    </location>
</feature>
<dbReference type="InterPro" id="IPR003653">
    <property type="entry name" value="Peptidase_C48_C"/>
</dbReference>
<dbReference type="GO" id="GO:0008234">
    <property type="term" value="F:cysteine-type peptidase activity"/>
    <property type="evidence" value="ECO:0007669"/>
    <property type="project" value="InterPro"/>
</dbReference>
<protein>
    <recommendedName>
        <fullName evidence="5">Ubiquitin-like protease family profile domain-containing protein</fullName>
    </recommendedName>
</protein>
<dbReference type="SUPFAM" id="SSF54001">
    <property type="entry name" value="Cysteine proteinases"/>
    <property type="match status" value="1"/>
</dbReference>
<feature type="compositionally biased region" description="Basic residues" evidence="4">
    <location>
        <begin position="191"/>
        <end position="203"/>
    </location>
</feature>
<dbReference type="Proteomes" id="UP000775213">
    <property type="component" value="Unassembled WGS sequence"/>
</dbReference>
<evidence type="ECO:0000256" key="4">
    <source>
        <dbReference type="SAM" id="MobiDB-lite"/>
    </source>
</evidence>
<dbReference type="InterPro" id="IPR038765">
    <property type="entry name" value="Papain-like_cys_pep_sf"/>
</dbReference>
<evidence type="ECO:0000313" key="7">
    <source>
        <dbReference type="Proteomes" id="UP000775213"/>
    </source>
</evidence>
<evidence type="ECO:0000256" key="2">
    <source>
        <dbReference type="ARBA" id="ARBA00022670"/>
    </source>
</evidence>
<proteinExistence type="inferred from homology"/>
<dbReference type="Pfam" id="PF02902">
    <property type="entry name" value="Peptidase_C48"/>
    <property type="match status" value="1"/>
</dbReference>
<name>A0AAV7GJK6_DENCH</name>
<keyword evidence="3" id="KW-0378">Hydrolase</keyword>
<comment type="caution">
    <text evidence="6">The sequence shown here is derived from an EMBL/GenBank/DDBJ whole genome shotgun (WGS) entry which is preliminary data.</text>
</comment>
<reference evidence="6 7" key="1">
    <citation type="journal article" date="2021" name="Hortic Res">
        <title>Chromosome-scale assembly of the Dendrobium chrysotoxum genome enhances the understanding of orchid evolution.</title>
        <authorList>
            <person name="Zhang Y."/>
            <person name="Zhang G.Q."/>
            <person name="Zhang D."/>
            <person name="Liu X.D."/>
            <person name="Xu X.Y."/>
            <person name="Sun W.H."/>
            <person name="Yu X."/>
            <person name="Zhu X."/>
            <person name="Wang Z.W."/>
            <person name="Zhao X."/>
            <person name="Zhong W.Y."/>
            <person name="Chen H."/>
            <person name="Yin W.L."/>
            <person name="Huang T."/>
            <person name="Niu S.C."/>
            <person name="Liu Z.J."/>
        </authorList>
    </citation>
    <scope>NUCLEOTIDE SEQUENCE [LARGE SCALE GENOMIC DNA]</scope>
    <source>
        <strain evidence="6">Lindl</strain>
    </source>
</reference>
<evidence type="ECO:0000256" key="3">
    <source>
        <dbReference type="ARBA" id="ARBA00022801"/>
    </source>
</evidence>
<dbReference type="GO" id="GO:0006508">
    <property type="term" value="P:proteolysis"/>
    <property type="evidence" value="ECO:0007669"/>
    <property type="project" value="UniProtKB-KW"/>
</dbReference>
<sequence length="399" mass="45256">MANFKIPTAFREVADNFDVFLTYNWPASIRDFLANEYDSIATKNAKGRSLGYINGFVVILISLHDDIKRLFEQNKLLVKKISAVDATTSLLDRRVQALESCVFELRVETNSKVEAIEKFLADHFLTAFTAFKGSRGEESSSRIVTAIPVELTEPKSPGEGLVFIKTTEKETILRDEEMNEVASSAQTGIARRVKRRADRKRNLVKSPFTGGPRKKKTTQAENKPKPQAKQDSPSKVGDVEKLQLTEIPTDYTIKPRPAEIDELLMSECLDTNHIDAFGILLAEKNRLCPGLFTPFLFVSSCHWGYAQHKVPTTQYVSHITVESVWATKYLLLPIIQDFHWTLIVGNLSLKTWEFYDSLPKKTHRAVLPGVISHLFEETQKAFDEDIRGWLIRKIKEAPI</sequence>
<evidence type="ECO:0000256" key="1">
    <source>
        <dbReference type="ARBA" id="ARBA00005234"/>
    </source>
</evidence>
<comment type="similarity">
    <text evidence="1">Belongs to the peptidase C48 family.</text>
</comment>
<accession>A0AAV7GJK6</accession>
<evidence type="ECO:0000259" key="5">
    <source>
        <dbReference type="Pfam" id="PF02902"/>
    </source>
</evidence>
<keyword evidence="7" id="KW-1185">Reference proteome</keyword>